<evidence type="ECO:0000256" key="1">
    <source>
        <dbReference type="SAM" id="MobiDB-lite"/>
    </source>
</evidence>
<dbReference type="EMBL" id="ASRX01000069">
    <property type="protein sequence ID" value="EYF01917.1"/>
    <property type="molecule type" value="Genomic_DNA"/>
</dbReference>
<comment type="caution">
    <text evidence="2">The sequence shown here is derived from an EMBL/GenBank/DDBJ whole genome shotgun (WGS) entry which is preliminary data.</text>
</comment>
<dbReference type="STRING" id="1192034.CAP_7685"/>
<proteinExistence type="predicted"/>
<dbReference type="Proteomes" id="UP000019678">
    <property type="component" value="Unassembled WGS sequence"/>
</dbReference>
<feature type="region of interest" description="Disordered" evidence="1">
    <location>
        <begin position="1"/>
        <end position="23"/>
    </location>
</feature>
<evidence type="ECO:0000313" key="2">
    <source>
        <dbReference type="EMBL" id="EYF01917.1"/>
    </source>
</evidence>
<evidence type="ECO:0000313" key="3">
    <source>
        <dbReference type="Proteomes" id="UP000019678"/>
    </source>
</evidence>
<organism evidence="2 3">
    <name type="scientific">Chondromyces apiculatus DSM 436</name>
    <dbReference type="NCBI Taxonomy" id="1192034"/>
    <lineage>
        <taxon>Bacteria</taxon>
        <taxon>Pseudomonadati</taxon>
        <taxon>Myxococcota</taxon>
        <taxon>Polyangia</taxon>
        <taxon>Polyangiales</taxon>
        <taxon>Polyangiaceae</taxon>
        <taxon>Chondromyces</taxon>
    </lineage>
</organism>
<reference evidence="2 3" key="1">
    <citation type="submission" date="2013-05" db="EMBL/GenBank/DDBJ databases">
        <title>Genome assembly of Chondromyces apiculatus DSM 436.</title>
        <authorList>
            <person name="Sharma G."/>
            <person name="Khatri I."/>
            <person name="Kaur C."/>
            <person name="Mayilraj S."/>
            <person name="Subramanian S."/>
        </authorList>
    </citation>
    <scope>NUCLEOTIDE SEQUENCE [LARGE SCALE GENOMIC DNA]</scope>
    <source>
        <strain evidence="2 3">DSM 436</strain>
    </source>
</reference>
<accession>A0A017SYR1</accession>
<dbReference type="AlphaFoldDB" id="A0A017SYR1"/>
<dbReference type="RefSeq" id="WP_269324877.1">
    <property type="nucleotide sequence ID" value="NZ_ASRX01000069.1"/>
</dbReference>
<name>A0A017SYR1_9BACT</name>
<keyword evidence="3" id="KW-1185">Reference proteome</keyword>
<protein>
    <submittedName>
        <fullName evidence="2">Uncharacterized protein</fullName>
    </submittedName>
</protein>
<sequence>MDKKNAQSNESVKETKQDEPEVRKVVIKTAIRAGQGSNRYAAT</sequence>
<gene>
    <name evidence="2" type="ORF">CAP_7685</name>
</gene>